<proteinExistence type="predicted"/>
<dbReference type="Pfam" id="PF07738">
    <property type="entry name" value="Sad1_UNC"/>
    <property type="match status" value="1"/>
</dbReference>
<evidence type="ECO:0000256" key="4">
    <source>
        <dbReference type="ARBA" id="ARBA00023136"/>
    </source>
</evidence>
<evidence type="ECO:0000256" key="5">
    <source>
        <dbReference type="SAM" id="MobiDB-lite"/>
    </source>
</evidence>
<dbReference type="PROSITE" id="PS51469">
    <property type="entry name" value="SUN"/>
    <property type="match status" value="1"/>
</dbReference>
<dbReference type="EMBL" id="JAODAN010000004">
    <property type="protein sequence ID" value="KAK1924845.1"/>
    <property type="molecule type" value="Genomic_DNA"/>
</dbReference>
<dbReference type="PANTHER" id="PTHR12911:SF8">
    <property type="entry name" value="KLAROID PROTEIN-RELATED"/>
    <property type="match status" value="1"/>
</dbReference>
<evidence type="ECO:0000256" key="1">
    <source>
        <dbReference type="ARBA" id="ARBA00004370"/>
    </source>
</evidence>
<keyword evidence="8" id="KW-1185">Reference proteome</keyword>
<evidence type="ECO:0000313" key="8">
    <source>
        <dbReference type="Proteomes" id="UP001182556"/>
    </source>
</evidence>
<feature type="compositionally biased region" description="Acidic residues" evidence="5">
    <location>
        <begin position="182"/>
        <end position="198"/>
    </location>
</feature>
<accession>A0AAD9L5Y0</accession>
<gene>
    <name evidence="7" type="ORF">DB88DRAFT_487057</name>
</gene>
<evidence type="ECO:0000313" key="7">
    <source>
        <dbReference type="EMBL" id="KAK1924845.1"/>
    </source>
</evidence>
<keyword evidence="4" id="KW-0472">Membrane</keyword>
<evidence type="ECO:0000256" key="3">
    <source>
        <dbReference type="ARBA" id="ARBA00022989"/>
    </source>
</evidence>
<dbReference type="InterPro" id="IPR045119">
    <property type="entry name" value="SUN1-5"/>
</dbReference>
<evidence type="ECO:0000259" key="6">
    <source>
        <dbReference type="PROSITE" id="PS51469"/>
    </source>
</evidence>
<protein>
    <submittedName>
        <fullName evidence="7">UNC-like C-terminal-domain-containing protein</fullName>
    </submittedName>
</protein>
<keyword evidence="2" id="KW-0812">Transmembrane</keyword>
<evidence type="ECO:0000256" key="2">
    <source>
        <dbReference type="ARBA" id="ARBA00022692"/>
    </source>
</evidence>
<dbReference type="Proteomes" id="UP001182556">
    <property type="component" value="Unassembled WGS sequence"/>
</dbReference>
<feature type="region of interest" description="Disordered" evidence="5">
    <location>
        <begin position="66"/>
        <end position="104"/>
    </location>
</feature>
<organism evidence="7 8">
    <name type="scientific">Papiliotrema laurentii</name>
    <name type="common">Cryptococcus laurentii</name>
    <dbReference type="NCBI Taxonomy" id="5418"/>
    <lineage>
        <taxon>Eukaryota</taxon>
        <taxon>Fungi</taxon>
        <taxon>Dikarya</taxon>
        <taxon>Basidiomycota</taxon>
        <taxon>Agaricomycotina</taxon>
        <taxon>Tremellomycetes</taxon>
        <taxon>Tremellales</taxon>
        <taxon>Rhynchogastremaceae</taxon>
        <taxon>Papiliotrema</taxon>
    </lineage>
</organism>
<feature type="domain" description="SUN" evidence="6">
    <location>
        <begin position="673"/>
        <end position="859"/>
    </location>
</feature>
<dbReference type="GO" id="GO:0034993">
    <property type="term" value="C:meiotic nuclear membrane microtubule tethering complex"/>
    <property type="evidence" value="ECO:0007669"/>
    <property type="project" value="TreeGrafter"/>
</dbReference>
<keyword evidence="3" id="KW-1133">Transmembrane helix</keyword>
<feature type="compositionally biased region" description="Basic and acidic residues" evidence="5">
    <location>
        <begin position="199"/>
        <end position="210"/>
    </location>
</feature>
<dbReference type="AlphaFoldDB" id="A0AAD9L5Y0"/>
<feature type="compositionally biased region" description="Basic and acidic residues" evidence="5">
    <location>
        <begin position="145"/>
        <end position="172"/>
    </location>
</feature>
<name>A0AAD9L5Y0_PAPLA</name>
<dbReference type="PANTHER" id="PTHR12911">
    <property type="entry name" value="SAD1/UNC-84-LIKE PROTEIN-RELATED"/>
    <property type="match status" value="1"/>
</dbReference>
<sequence>MPPRRNAVPSPARSTRSTRSRRADDDEWENESMQSAFNPPKGKGSKALVGLTDTSVNVAAAFHAAQTGHLSPPALERGLPSARKQPSISPAPTYERQKSPAQVLAASARALSPVRYFLRQADNKGEEYPSFSSLGSGNKSGETSYDYRNEEEFVQNAREETQANDGPGEKGGKGHKPYRRDDDDDFQPESADSEEGEEIVIHRGLDDRTTSRRTRKQQEEGYLDSNLGLRQRSRRVDGTISETDETDYDDSFSHRELTPARSILPEIRTPVSRHGSRRSPTPVQVITRALSPMIDRRPQSRKQRPTTSRTVITNILHGIVLALKFVCEAALAALHTLCVRPFHALFGSGKKALASLRRDWWLWLLGLLGLSLFLKGLDAVWQARAPHPMPGIPVGCLEDLIGRVTSLEQAVNLLSESPNLLADAVQGEKVDDSILARLAELEANRRIASSDKLKTDLDSLRKQVSDLTGRVGKNEVQWKGVSGRIDGVNTDVQTLRHRVHSVEQSFKSVLEDGRLASALERILPRYLPVRISSGGTIDIDPVFWTEMRKMLVGKGEVESLVRSAIAGSATSEKDLEAWGKRFIERKTNDGSILSRAEFVRHLEGEVANLRESIETLPRHQASASTSTKSPSVTIKSTKGDDITALLQDLIDDALLRYSKDIIARPDYALFTAGARIIPSITSDTLVMRSPGLLGRLVLGQKPVEGRSPATALHPDISVGSCWPFAGSTGQLGVLLNRRVKVSDITLEHASTDVALDVSTAPRDVEVWGVVEGEANKAKVAEYLASQDLYDLPSAPSPDSLRLGSFTYDPTAASHIQTFPVNPMIADLGIDMGVVIFRIESNWGGDFTCLYRVRVHGEAA</sequence>
<dbReference type="Gene3D" id="1.20.5.340">
    <property type="match status" value="1"/>
</dbReference>
<reference evidence="7" key="1">
    <citation type="submission" date="2023-02" db="EMBL/GenBank/DDBJ databases">
        <title>Identification and recombinant expression of a fungal hydrolase from Papiliotrema laurentii that hydrolyzes apple cutin and clears colloidal polyester polyurethane.</title>
        <authorList>
            <consortium name="DOE Joint Genome Institute"/>
            <person name="Roman V.A."/>
            <person name="Bojanowski C."/>
            <person name="Crable B.R."/>
            <person name="Wagner D.N."/>
            <person name="Hung C.S."/>
            <person name="Nadeau L.J."/>
            <person name="Schratz L."/>
            <person name="Haridas S."/>
            <person name="Pangilinan J."/>
            <person name="Lipzen A."/>
            <person name="Na H."/>
            <person name="Yan M."/>
            <person name="Ng V."/>
            <person name="Grigoriev I.V."/>
            <person name="Spatafora J.W."/>
            <person name="Barlow D."/>
            <person name="Biffinger J."/>
            <person name="Kelley-Loughnane N."/>
            <person name="Varaljay V.A."/>
            <person name="Crookes-Goodson W.J."/>
        </authorList>
    </citation>
    <scope>NUCLEOTIDE SEQUENCE</scope>
    <source>
        <strain evidence="7">5307AH</strain>
    </source>
</reference>
<dbReference type="Gene3D" id="2.60.120.260">
    <property type="entry name" value="Galactose-binding domain-like"/>
    <property type="match status" value="1"/>
</dbReference>
<feature type="region of interest" description="Disordered" evidence="5">
    <location>
        <begin position="1"/>
        <end position="48"/>
    </location>
</feature>
<comment type="caution">
    <text evidence="7">The sequence shown here is derived from an EMBL/GenBank/DDBJ whole genome shotgun (WGS) entry which is preliminary data.</text>
</comment>
<comment type="subcellular location">
    <subcellularLocation>
        <location evidence="1">Membrane</location>
    </subcellularLocation>
</comment>
<feature type="region of interest" description="Disordered" evidence="5">
    <location>
        <begin position="122"/>
        <end position="252"/>
    </location>
</feature>
<feature type="compositionally biased region" description="Polar residues" evidence="5">
    <location>
        <begin position="130"/>
        <end position="143"/>
    </location>
</feature>
<dbReference type="InterPro" id="IPR012919">
    <property type="entry name" value="SUN_dom"/>
</dbReference>
<dbReference type="GO" id="GO:0043495">
    <property type="term" value="F:protein-membrane adaptor activity"/>
    <property type="evidence" value="ECO:0007669"/>
    <property type="project" value="TreeGrafter"/>
</dbReference>